<accession>A0A0E1W6L5</accession>
<proteinExistence type="predicted"/>
<evidence type="ECO:0000256" key="1">
    <source>
        <dbReference type="SAM" id="Phobius"/>
    </source>
</evidence>
<organism evidence="2 3">
    <name type="scientific">Burkholderia pseudomallei 1710a</name>
    <dbReference type="NCBI Taxonomy" id="320371"/>
    <lineage>
        <taxon>Bacteria</taxon>
        <taxon>Pseudomonadati</taxon>
        <taxon>Pseudomonadota</taxon>
        <taxon>Betaproteobacteria</taxon>
        <taxon>Burkholderiales</taxon>
        <taxon>Burkholderiaceae</taxon>
        <taxon>Burkholderia</taxon>
        <taxon>pseudomallei group</taxon>
    </lineage>
</organism>
<sequence>MRRAENRDLRNTAFFRIAELRRVLEMPGKLPSIFCILFIWSAMFRWLFERRYVMANPFAGVKVRGTASRTGLGVSPASPRASGC</sequence>
<dbReference type="AlphaFoldDB" id="A0A0E1W6L5"/>
<keyword evidence="1" id="KW-0472">Membrane</keyword>
<evidence type="ECO:0000313" key="3">
    <source>
        <dbReference type="Proteomes" id="UP000001812"/>
    </source>
</evidence>
<evidence type="ECO:0000313" key="2">
    <source>
        <dbReference type="EMBL" id="EET08840.1"/>
    </source>
</evidence>
<name>A0A0E1W6L5_BURPE</name>
<gene>
    <name evidence="2" type="ORF">BURPS1710A_2497</name>
</gene>
<dbReference type="EMBL" id="CM000832">
    <property type="protein sequence ID" value="EET08840.1"/>
    <property type="molecule type" value="Genomic_DNA"/>
</dbReference>
<dbReference type="Proteomes" id="UP000001812">
    <property type="component" value="Chromosome I"/>
</dbReference>
<keyword evidence="1" id="KW-1133">Transmembrane helix</keyword>
<reference evidence="2 3" key="2">
    <citation type="submission" date="2009-05" db="EMBL/GenBank/DDBJ databases">
        <authorList>
            <person name="Harkins D.M."/>
            <person name="DeShazer D."/>
            <person name="Woods D.E."/>
            <person name="Brinkac L.M."/>
            <person name="Brown K.A."/>
            <person name="Hung G.C."/>
            <person name="Tuanyok A."/>
            <person name="Zhang B."/>
            <person name="Nierman W.C."/>
        </authorList>
    </citation>
    <scope>NUCLEOTIDE SEQUENCE [LARGE SCALE GENOMIC DNA]</scope>
    <source>
        <strain evidence="2 3">1710a</strain>
    </source>
</reference>
<dbReference type="HOGENOM" id="CLU_192765_0_0_4"/>
<keyword evidence="1" id="KW-0812">Transmembrane</keyword>
<feature type="transmembrane region" description="Helical" evidence="1">
    <location>
        <begin position="30"/>
        <end position="48"/>
    </location>
</feature>
<protein>
    <submittedName>
        <fullName evidence="2">Phage integrase family protein</fullName>
    </submittedName>
</protein>
<reference evidence="3" key="1">
    <citation type="submission" date="2007-08" db="EMBL/GenBank/DDBJ databases">
        <title>Annotation of Burkholderia pseudomallei 1710a.</title>
        <authorList>
            <person name="Harkins D.M."/>
            <person name="DeShazer D."/>
            <person name="Woods D.E."/>
            <person name="Brinkac L.M."/>
            <person name="Brown K.A."/>
            <person name="Hung G.C."/>
            <person name="Tuanyok A."/>
            <person name="Zhang B."/>
            <person name="Nierman W.C."/>
        </authorList>
    </citation>
    <scope>NUCLEOTIDE SEQUENCE [LARGE SCALE GENOMIC DNA]</scope>
    <source>
        <strain evidence="3">1710a</strain>
    </source>
</reference>